<evidence type="ECO:0000256" key="10">
    <source>
        <dbReference type="ARBA" id="ARBA00023242"/>
    </source>
</evidence>
<keyword evidence="10" id="KW-0539">Nucleus</keyword>
<dbReference type="GO" id="GO:0003887">
    <property type="term" value="F:DNA-directed DNA polymerase activity"/>
    <property type="evidence" value="ECO:0007669"/>
    <property type="project" value="TreeGrafter"/>
</dbReference>
<dbReference type="STRING" id="1081102.A0A167W4X5"/>
<dbReference type="GO" id="GO:0005634">
    <property type="term" value="C:nucleus"/>
    <property type="evidence" value="ECO:0007669"/>
    <property type="project" value="UniProtKB-SubCell"/>
</dbReference>
<evidence type="ECO:0000259" key="15">
    <source>
        <dbReference type="PROSITE" id="PS51907"/>
    </source>
</evidence>
<gene>
    <name evidence="16" type="ORF">SPI_03506</name>
</gene>
<dbReference type="SUPFAM" id="SSF100879">
    <property type="entry name" value="Lesion bypass DNA polymerase (Y-family), little finger domain"/>
    <property type="match status" value="1"/>
</dbReference>
<sequence>MPLSTGLPRQPPDAFRFSARSSTANGGGGDPDDDAAPGEHEEGRHGSSQSRFTYRHLADLAAAVPSCPLRVIAHIDLDAYYAQCEMLRLGVDEDTPLVVQQWRNIIAVNYPARKFGIGRMINVNEAKRLCPALVVQHVPTWKEGDTQWAYHDDAFDKMDQHKVSLEPYRIRSREILATIKASLPSAATCRIEKAGIDEVFVDLSAHIHDVLVHERYADVLADYRAHREQQQPDGLAEAPLPLPPVTEAELDWAATGSNVIDTNGDSSDRGGSNKGDDSMDNGGGDGDGNRDGDGDGDGDSHGDGPDRRRNGYHHHENETDKAGNNSTVDWDDVAMWEGARIVRAVRQALYDQLRFRCTAGVSSNKMLSKLGSSQHKPNKQTVVRPRAVSQFLAGLPAVTKLRSLGGKLGARLVAAFDTTSVAELRTVPLTRMQATLRDPELGQHIYWMLRGVDHSEVTARTELKSIISAKSFQPPLTTLDQVRRWLRVYVGEIKCRLLDEKLSLALLAAATVAPAAAVATTMTTASDKTVAASASPDETTDESTASVQDSAGVWPQPHQKPPQPRLPQTIRLHYGNDASWHWRSRQTKIPRDGMPLDEEKLLRLGNQLVEQTHRLDALFPCTHLALSVDGFEDPAKGNKSIEAFFRPRAPGAAALADRVGPTYESSHSELAAAAAAAAAGGEDDVTTSANVDSQHDTPLAKRRRTDAPEATLVREVGEDADEKTKVESDLDPGEQAAATSSSRSRSSSSGRRSEDESKGEGAGAGAGENKSSSRNNNDKNNREDAFSCGRCSQTFAAATQLQEHEDWHVARALQAKERRRVLAPLPSSSSSSSSKVSSSSSANARAKPSPTPISSFFRNKPQAPSIPRLDNSTNAKTIHSREALDYAENNDSATTADTATRATARTTTTHLLICPRCAAPFGDPDGLQIHADWHFAKDLERG</sequence>
<feature type="region of interest" description="Disordered" evidence="12">
    <location>
        <begin position="1"/>
        <end position="49"/>
    </location>
</feature>
<dbReference type="Proteomes" id="UP000076874">
    <property type="component" value="Unassembled WGS sequence"/>
</dbReference>
<dbReference type="GO" id="GO:0005657">
    <property type="term" value="C:replication fork"/>
    <property type="evidence" value="ECO:0007669"/>
    <property type="project" value="UniProtKB-ARBA"/>
</dbReference>
<feature type="domain" description="UBZ3-type" evidence="15">
    <location>
        <begin position="907"/>
        <end position="942"/>
    </location>
</feature>
<dbReference type="Gene3D" id="3.30.1490.100">
    <property type="entry name" value="DNA polymerase, Y-family, little finger domain"/>
    <property type="match status" value="1"/>
</dbReference>
<comment type="subcellular location">
    <subcellularLocation>
        <location evidence="2">Mitochondrion</location>
    </subcellularLocation>
    <subcellularLocation>
        <location evidence="1">Nucleus</location>
    </subcellularLocation>
</comment>
<feature type="region of interest" description="Disordered" evidence="12">
    <location>
        <begin position="525"/>
        <end position="566"/>
    </location>
</feature>
<dbReference type="GO" id="GO:0003684">
    <property type="term" value="F:damaged DNA binding"/>
    <property type="evidence" value="ECO:0007669"/>
    <property type="project" value="InterPro"/>
</dbReference>
<dbReference type="InterPro" id="IPR043128">
    <property type="entry name" value="Rev_trsase/Diguanyl_cyclase"/>
</dbReference>
<evidence type="ECO:0000256" key="5">
    <source>
        <dbReference type="ARBA" id="ARBA00022763"/>
    </source>
</evidence>
<evidence type="ECO:0000256" key="11">
    <source>
        <dbReference type="PROSITE-ProRule" id="PRU00042"/>
    </source>
</evidence>
<feature type="region of interest" description="Disordered" evidence="12">
    <location>
        <begin position="256"/>
        <end position="327"/>
    </location>
</feature>
<dbReference type="InterPro" id="IPR041298">
    <property type="entry name" value="UBZ3"/>
</dbReference>
<feature type="compositionally biased region" description="Low complexity" evidence="12">
    <location>
        <begin position="822"/>
        <end position="848"/>
    </location>
</feature>
<dbReference type="EMBL" id="AZHD01000005">
    <property type="protein sequence ID" value="OAA63343.1"/>
    <property type="molecule type" value="Genomic_DNA"/>
</dbReference>
<keyword evidence="5" id="KW-0227">DNA damage</keyword>
<comment type="caution">
    <text evidence="16">The sequence shown here is derived from an EMBL/GenBank/DDBJ whole genome shotgun (WGS) entry which is preliminary data.</text>
</comment>
<dbReference type="SUPFAM" id="SSF56672">
    <property type="entry name" value="DNA/RNA polymerases"/>
    <property type="match status" value="1"/>
</dbReference>
<evidence type="ECO:0000256" key="9">
    <source>
        <dbReference type="ARBA" id="ARBA00023204"/>
    </source>
</evidence>
<dbReference type="GO" id="GO:0008270">
    <property type="term" value="F:zinc ion binding"/>
    <property type="evidence" value="ECO:0007669"/>
    <property type="project" value="UniProtKB-KW"/>
</dbReference>
<dbReference type="PROSITE" id="PS50157">
    <property type="entry name" value="ZINC_FINGER_C2H2_2"/>
    <property type="match status" value="1"/>
</dbReference>
<feature type="domain" description="UBZ3-type" evidence="15">
    <location>
        <begin position="781"/>
        <end position="816"/>
    </location>
</feature>
<feature type="compositionally biased region" description="Basic and acidic residues" evidence="12">
    <location>
        <begin position="287"/>
        <end position="321"/>
    </location>
</feature>
<organism evidence="16 17">
    <name type="scientific">Niveomyces insectorum RCEF 264</name>
    <dbReference type="NCBI Taxonomy" id="1081102"/>
    <lineage>
        <taxon>Eukaryota</taxon>
        <taxon>Fungi</taxon>
        <taxon>Dikarya</taxon>
        <taxon>Ascomycota</taxon>
        <taxon>Pezizomycotina</taxon>
        <taxon>Sordariomycetes</taxon>
        <taxon>Hypocreomycetidae</taxon>
        <taxon>Hypocreales</taxon>
        <taxon>Cordycipitaceae</taxon>
        <taxon>Niveomyces</taxon>
    </lineage>
</organism>
<dbReference type="PANTHER" id="PTHR45873">
    <property type="entry name" value="DNA POLYMERASE ETA"/>
    <property type="match status" value="1"/>
</dbReference>
<dbReference type="FunFam" id="3.40.1170.60:FF:000008">
    <property type="entry name" value="DNA polymerase eta subunit"/>
    <property type="match status" value="1"/>
</dbReference>
<feature type="domain" description="C2H2-type" evidence="13">
    <location>
        <begin position="786"/>
        <end position="813"/>
    </location>
</feature>
<feature type="compositionally biased region" description="Basic and acidic residues" evidence="12">
    <location>
        <begin position="776"/>
        <end position="785"/>
    </location>
</feature>
<keyword evidence="6 11" id="KW-0863">Zinc-finger</keyword>
<evidence type="ECO:0000256" key="8">
    <source>
        <dbReference type="ARBA" id="ARBA00023128"/>
    </source>
</evidence>
<evidence type="ECO:0000256" key="12">
    <source>
        <dbReference type="SAM" id="MobiDB-lite"/>
    </source>
</evidence>
<dbReference type="PROSITE" id="PS00028">
    <property type="entry name" value="ZINC_FINGER_C2H2_1"/>
    <property type="match status" value="2"/>
</dbReference>
<feature type="domain" description="UmuC" evidence="14">
    <location>
        <begin position="72"/>
        <end position="405"/>
    </location>
</feature>
<name>A0A167W4X5_9HYPO</name>
<proteinExistence type="predicted"/>
<dbReference type="InterPro" id="IPR001126">
    <property type="entry name" value="UmuC"/>
</dbReference>
<dbReference type="PROSITE" id="PS51907">
    <property type="entry name" value="ZF_UBZ3"/>
    <property type="match status" value="2"/>
</dbReference>
<dbReference type="GO" id="GO:0070987">
    <property type="term" value="P:error-free translesion synthesis"/>
    <property type="evidence" value="ECO:0007669"/>
    <property type="project" value="UniProtKB-ARBA"/>
</dbReference>
<dbReference type="Gene3D" id="3.30.70.270">
    <property type="match status" value="1"/>
</dbReference>
<dbReference type="GO" id="GO:0007064">
    <property type="term" value="P:mitotic sister chromatid cohesion"/>
    <property type="evidence" value="ECO:0007669"/>
    <property type="project" value="UniProtKB-ARBA"/>
</dbReference>
<evidence type="ECO:0000256" key="2">
    <source>
        <dbReference type="ARBA" id="ARBA00004173"/>
    </source>
</evidence>
<evidence type="ECO:0000256" key="7">
    <source>
        <dbReference type="ARBA" id="ARBA00022833"/>
    </source>
</evidence>
<evidence type="ECO:0000259" key="14">
    <source>
        <dbReference type="PROSITE" id="PS50173"/>
    </source>
</evidence>
<dbReference type="PANTHER" id="PTHR45873:SF1">
    <property type="entry name" value="DNA POLYMERASE ETA"/>
    <property type="match status" value="1"/>
</dbReference>
<dbReference type="InterPro" id="IPR013087">
    <property type="entry name" value="Znf_C2H2_type"/>
</dbReference>
<keyword evidence="8" id="KW-0496">Mitochondrion</keyword>
<dbReference type="GO" id="GO:0005739">
    <property type="term" value="C:mitochondrion"/>
    <property type="evidence" value="ECO:0007669"/>
    <property type="project" value="UniProtKB-SubCell"/>
</dbReference>
<dbReference type="PIRSF" id="PIRSF036603">
    <property type="entry name" value="DPol_eta"/>
    <property type="match status" value="1"/>
</dbReference>
<dbReference type="Pfam" id="PF00817">
    <property type="entry name" value="IMS"/>
    <property type="match status" value="1"/>
</dbReference>
<evidence type="ECO:0000256" key="3">
    <source>
        <dbReference type="ARBA" id="ARBA00022679"/>
    </source>
</evidence>
<dbReference type="PROSITE" id="PS50173">
    <property type="entry name" value="UMUC"/>
    <property type="match status" value="1"/>
</dbReference>
<dbReference type="AlphaFoldDB" id="A0A167W4X5"/>
<dbReference type="Gene3D" id="3.40.1170.60">
    <property type="match status" value="1"/>
</dbReference>
<reference evidence="16 17" key="1">
    <citation type="journal article" date="2016" name="Genome Biol. Evol.">
        <title>Divergent and convergent evolution of fungal pathogenicity.</title>
        <authorList>
            <person name="Shang Y."/>
            <person name="Xiao G."/>
            <person name="Zheng P."/>
            <person name="Cen K."/>
            <person name="Zhan S."/>
            <person name="Wang C."/>
        </authorList>
    </citation>
    <scope>NUCLEOTIDE SEQUENCE [LARGE SCALE GENOMIC DNA]</scope>
    <source>
        <strain evidence="16 17">RCEF 264</strain>
    </source>
</reference>
<dbReference type="OrthoDB" id="5723at2759"/>
<dbReference type="GO" id="GO:0009314">
    <property type="term" value="P:response to radiation"/>
    <property type="evidence" value="ECO:0007669"/>
    <property type="project" value="TreeGrafter"/>
</dbReference>
<keyword evidence="17" id="KW-1185">Reference proteome</keyword>
<dbReference type="Pfam" id="PF18439">
    <property type="entry name" value="zf_UBZ"/>
    <property type="match status" value="2"/>
</dbReference>
<protein>
    <submittedName>
        <fullName evidence="16">Sister chromatid cohesion protein</fullName>
    </submittedName>
</protein>
<feature type="compositionally biased region" description="Low complexity" evidence="12">
    <location>
        <begin position="740"/>
        <end position="750"/>
    </location>
</feature>
<dbReference type="GO" id="GO:0006281">
    <property type="term" value="P:DNA repair"/>
    <property type="evidence" value="ECO:0007669"/>
    <property type="project" value="UniProtKB-KW"/>
</dbReference>
<evidence type="ECO:0000313" key="17">
    <source>
        <dbReference type="Proteomes" id="UP000076874"/>
    </source>
</evidence>
<dbReference type="GO" id="GO:0042276">
    <property type="term" value="P:error-prone translesion synthesis"/>
    <property type="evidence" value="ECO:0007669"/>
    <property type="project" value="TreeGrafter"/>
</dbReference>
<keyword evidence="9" id="KW-0234">DNA repair</keyword>
<dbReference type="Gene3D" id="1.10.150.20">
    <property type="entry name" value="5' to 3' exonuclease, C-terminal subdomain"/>
    <property type="match status" value="1"/>
</dbReference>
<dbReference type="InterPro" id="IPR043502">
    <property type="entry name" value="DNA/RNA_pol_sf"/>
</dbReference>
<dbReference type="InterPro" id="IPR052230">
    <property type="entry name" value="DNA_polymerase_eta"/>
</dbReference>
<accession>A0A167W4X5</accession>
<dbReference type="GO" id="GO:0035861">
    <property type="term" value="C:site of double-strand break"/>
    <property type="evidence" value="ECO:0007669"/>
    <property type="project" value="TreeGrafter"/>
</dbReference>
<keyword evidence="4" id="KW-0479">Metal-binding</keyword>
<evidence type="ECO:0000313" key="16">
    <source>
        <dbReference type="EMBL" id="OAA63343.1"/>
    </source>
</evidence>
<dbReference type="InterPro" id="IPR036775">
    <property type="entry name" value="DNA_pol_Y-fam_lit_finger_sf"/>
</dbReference>
<evidence type="ECO:0000256" key="6">
    <source>
        <dbReference type="ARBA" id="ARBA00022771"/>
    </source>
</evidence>
<evidence type="ECO:0000259" key="13">
    <source>
        <dbReference type="PROSITE" id="PS50157"/>
    </source>
</evidence>
<keyword evidence="7" id="KW-0862">Zinc</keyword>
<feature type="region of interest" description="Disordered" evidence="12">
    <location>
        <begin position="822"/>
        <end position="874"/>
    </location>
</feature>
<evidence type="ECO:0000256" key="4">
    <source>
        <dbReference type="ARBA" id="ARBA00022723"/>
    </source>
</evidence>
<keyword evidence="3" id="KW-0808">Transferase</keyword>
<evidence type="ECO:0000256" key="1">
    <source>
        <dbReference type="ARBA" id="ARBA00004123"/>
    </source>
</evidence>
<feature type="compositionally biased region" description="Polar residues" evidence="12">
    <location>
        <begin position="256"/>
        <end position="265"/>
    </location>
</feature>
<feature type="region of interest" description="Disordered" evidence="12">
    <location>
        <begin position="684"/>
        <end position="785"/>
    </location>
</feature>